<dbReference type="GO" id="GO:0016263">
    <property type="term" value="F:glycoprotein-N-acetylgalactosamine 3-beta-galactosyltransferase activity"/>
    <property type="evidence" value="ECO:0007669"/>
    <property type="project" value="UniProtKB-EC"/>
</dbReference>
<evidence type="ECO:0000256" key="11">
    <source>
        <dbReference type="ARBA" id="ARBA00023136"/>
    </source>
</evidence>
<evidence type="ECO:0000256" key="3">
    <source>
        <dbReference type="ARBA" id="ARBA00006462"/>
    </source>
</evidence>
<evidence type="ECO:0000313" key="15">
    <source>
        <dbReference type="RefSeq" id="XP_030386717.1"/>
    </source>
</evidence>
<dbReference type="GO" id="GO:0000166">
    <property type="term" value="F:nucleotide binding"/>
    <property type="evidence" value="ECO:0007669"/>
    <property type="project" value="UniProtKB-KW"/>
</dbReference>
<evidence type="ECO:0000256" key="12">
    <source>
        <dbReference type="SAM" id="Phobius"/>
    </source>
</evidence>
<accession>A0A6J2UHS0</accession>
<evidence type="ECO:0000256" key="2">
    <source>
        <dbReference type="ARBA" id="ARBA00004922"/>
    </source>
</evidence>
<organism evidence="14 15">
    <name type="scientific">Drosophila lebanonensis</name>
    <name type="common">Fruit fly</name>
    <name type="synonym">Scaptodrosophila lebanonensis</name>
    <dbReference type="NCBI Taxonomy" id="7225"/>
    <lineage>
        <taxon>Eukaryota</taxon>
        <taxon>Metazoa</taxon>
        <taxon>Ecdysozoa</taxon>
        <taxon>Arthropoda</taxon>
        <taxon>Hexapoda</taxon>
        <taxon>Insecta</taxon>
        <taxon>Pterygota</taxon>
        <taxon>Neoptera</taxon>
        <taxon>Endopterygota</taxon>
        <taxon>Diptera</taxon>
        <taxon>Brachycera</taxon>
        <taxon>Muscomorpha</taxon>
        <taxon>Ephydroidea</taxon>
        <taxon>Drosophilidae</taxon>
        <taxon>Scaptodrosophila</taxon>
    </lineage>
</organism>
<evidence type="ECO:0000256" key="6">
    <source>
        <dbReference type="ARBA" id="ARBA00022679"/>
    </source>
</evidence>
<feature type="transmembrane region" description="Helical" evidence="12">
    <location>
        <begin position="46"/>
        <end position="65"/>
    </location>
</feature>
<keyword evidence="9" id="KW-0735">Signal-anchor</keyword>
<dbReference type="OrthoDB" id="414175at2759"/>
<feature type="domain" description="Fringe-like glycosyltransferase" evidence="13">
    <location>
        <begin position="98"/>
        <end position="264"/>
    </location>
</feature>
<dbReference type="EC" id="2.4.1.122" evidence="4"/>
<keyword evidence="6" id="KW-0808">Transferase</keyword>
<gene>
    <name evidence="15" type="primary">LOC115633413</name>
</gene>
<evidence type="ECO:0000256" key="5">
    <source>
        <dbReference type="ARBA" id="ARBA00022676"/>
    </source>
</evidence>
<comment type="pathway">
    <text evidence="2">Protein modification; protein glycosylation.</text>
</comment>
<comment type="similarity">
    <text evidence="3">Belongs to the glycosyltransferase 31 family. Beta3-Gal-T subfamily.</text>
</comment>
<dbReference type="InterPro" id="IPR026050">
    <property type="entry name" value="C1GALT1/C1GALT1_chp1"/>
</dbReference>
<evidence type="ECO:0000256" key="1">
    <source>
        <dbReference type="ARBA" id="ARBA00004606"/>
    </source>
</evidence>
<dbReference type="GO" id="GO:0016020">
    <property type="term" value="C:membrane"/>
    <property type="evidence" value="ECO:0007669"/>
    <property type="project" value="UniProtKB-SubCell"/>
</dbReference>
<keyword evidence="5" id="KW-0328">Glycosyltransferase</keyword>
<evidence type="ECO:0000313" key="14">
    <source>
        <dbReference type="Proteomes" id="UP000504634"/>
    </source>
</evidence>
<proteinExistence type="inferred from homology"/>
<comment type="subcellular location">
    <subcellularLocation>
        <location evidence="1">Membrane</location>
        <topology evidence="1">Single-pass type II membrane protein</topology>
    </subcellularLocation>
</comment>
<protein>
    <recommendedName>
        <fullName evidence="4">N-acetylgalactosaminide beta-1,3-galactosyltransferase</fullName>
        <ecNumber evidence="4">2.4.1.122</ecNumber>
    </recommendedName>
</protein>
<dbReference type="RefSeq" id="XP_030386717.1">
    <property type="nucleotide sequence ID" value="XM_030530857.1"/>
</dbReference>
<keyword evidence="8" id="KW-0547">Nucleotide-binding</keyword>
<dbReference type="Proteomes" id="UP000504634">
    <property type="component" value="Unplaced"/>
</dbReference>
<keyword evidence="10 12" id="KW-1133">Transmembrane helix</keyword>
<dbReference type="Pfam" id="PF02434">
    <property type="entry name" value="Fringe"/>
    <property type="match status" value="1"/>
</dbReference>
<dbReference type="Gene3D" id="3.90.550.50">
    <property type="match status" value="1"/>
</dbReference>
<reference evidence="15" key="1">
    <citation type="submission" date="2025-08" db="UniProtKB">
        <authorList>
            <consortium name="RefSeq"/>
        </authorList>
    </citation>
    <scope>IDENTIFICATION</scope>
    <source>
        <strain evidence="15">11010-0011.00</strain>
        <tissue evidence="15">Whole body</tissue>
    </source>
</reference>
<evidence type="ECO:0000256" key="8">
    <source>
        <dbReference type="ARBA" id="ARBA00022741"/>
    </source>
</evidence>
<name>A0A6J2UHS0_DROLE</name>
<keyword evidence="11 12" id="KW-0472">Membrane</keyword>
<dbReference type="PANTHER" id="PTHR23033">
    <property type="entry name" value="BETA1,3-GALACTOSYLTRANSFERASE"/>
    <property type="match status" value="1"/>
</dbReference>
<dbReference type="GeneID" id="115633413"/>
<keyword evidence="7 12" id="KW-0812">Transmembrane</keyword>
<evidence type="ECO:0000256" key="7">
    <source>
        <dbReference type="ARBA" id="ARBA00022692"/>
    </source>
</evidence>
<sequence>MIEQRITLEQVENNVIVPPAAFKREDLQVFLGGERPRVYRLSQRQLLLLLLLLFGSGLIVCYVYWEVTMLSGLASLPHRGGGSNESLAQTMEREVRVLCWVLTTPEYHKSRAVHILRTWGRRCNKIYFMTSQPDDELETIVLTKPDKYEVLWGKTKEAFTYLYEHKRHEADWFMKADDDTFVFVENLRYMLYPYSPDIPIYFGFNYKLFPKPKEKAVYMSGGSGYVLSREALRLFVEGLNDTSKCREQDDQAEDIEAGICLRNVGVLAGDSRDARLRNRFSPMTPFSTLMSHYYGMDFWYFKYAFYNSRACMDCLSNYPVAFHYVRPELLYLYDYLNYEFQRYGRPQHEDYLPAKIEPDKLVIPESDNDV</sequence>
<evidence type="ECO:0000259" key="13">
    <source>
        <dbReference type="Pfam" id="PF02434"/>
    </source>
</evidence>
<evidence type="ECO:0000256" key="4">
    <source>
        <dbReference type="ARBA" id="ARBA00012557"/>
    </source>
</evidence>
<dbReference type="PANTHER" id="PTHR23033:SF14">
    <property type="entry name" value="GLYCOPROTEIN-N-ACETYLGALACTOSAMINE 3-BETA-GALACTOSYLTRANSFERASE 1-RELATED"/>
    <property type="match status" value="1"/>
</dbReference>
<dbReference type="AlphaFoldDB" id="A0A6J2UHS0"/>
<evidence type="ECO:0000256" key="10">
    <source>
        <dbReference type="ARBA" id="ARBA00022989"/>
    </source>
</evidence>
<dbReference type="FunFam" id="3.90.550.50:FF:000033">
    <property type="entry name" value="GD23186"/>
    <property type="match status" value="1"/>
</dbReference>
<dbReference type="InterPro" id="IPR003378">
    <property type="entry name" value="Fringe-like_glycosylTrfase"/>
</dbReference>
<keyword evidence="14" id="KW-1185">Reference proteome</keyword>
<evidence type="ECO:0000256" key="9">
    <source>
        <dbReference type="ARBA" id="ARBA00022968"/>
    </source>
</evidence>